<dbReference type="RefSeq" id="WP_137483359.1">
    <property type="nucleotide sequence ID" value="NZ_SZZP01000033.1"/>
</dbReference>
<name>A0A4U6RH70_BRAEL</name>
<evidence type="ECO:0000313" key="1">
    <source>
        <dbReference type="EMBL" id="TKV73664.1"/>
    </source>
</evidence>
<protein>
    <submittedName>
        <fullName evidence="1">Uncharacterized protein</fullName>
    </submittedName>
</protein>
<proteinExistence type="predicted"/>
<evidence type="ECO:0000313" key="2">
    <source>
        <dbReference type="Proteomes" id="UP000305095"/>
    </source>
</evidence>
<dbReference type="EMBL" id="SZZP01000033">
    <property type="protein sequence ID" value="TKV73664.1"/>
    <property type="molecule type" value="Genomic_DNA"/>
</dbReference>
<dbReference type="Proteomes" id="UP000305095">
    <property type="component" value="Unassembled WGS sequence"/>
</dbReference>
<organism evidence="1 2">
    <name type="scientific">Bradyrhizobium elkanii</name>
    <dbReference type="NCBI Taxonomy" id="29448"/>
    <lineage>
        <taxon>Bacteria</taxon>
        <taxon>Pseudomonadati</taxon>
        <taxon>Pseudomonadota</taxon>
        <taxon>Alphaproteobacteria</taxon>
        <taxon>Hyphomicrobiales</taxon>
        <taxon>Nitrobacteraceae</taxon>
        <taxon>Bradyrhizobium</taxon>
    </lineage>
</organism>
<dbReference type="AlphaFoldDB" id="A0A4U6RH70"/>
<gene>
    <name evidence="1" type="ORF">FDV58_36215</name>
</gene>
<sequence>MEERAARAIAWSRILIAERRYILEEMADNYRHQYEAAKRAFERVQKAERDAVANAKLWLSGS</sequence>
<comment type="caution">
    <text evidence="1">The sequence shown here is derived from an EMBL/GenBank/DDBJ whole genome shotgun (WGS) entry which is preliminary data.</text>
</comment>
<accession>A0A4U6RH70</accession>
<reference evidence="1 2" key="1">
    <citation type="submission" date="2019-05" db="EMBL/GenBank/DDBJ databases">
        <title>Draft Genome of Bradyrhizobium elkanii strain SEMIA 938, Used in Commercial Inoculants for Lupinus spp. in Brazil.</title>
        <authorList>
            <person name="Hungria M."/>
            <person name="Delamuta J.R.M."/>
            <person name="Ribeiro R.A."/>
            <person name="Nogueira M.A."/>
        </authorList>
    </citation>
    <scope>NUCLEOTIDE SEQUENCE [LARGE SCALE GENOMIC DNA]</scope>
    <source>
        <strain evidence="1 2">Semia 938</strain>
    </source>
</reference>